<evidence type="ECO:0000313" key="3">
    <source>
        <dbReference type="Proteomes" id="UP000282087"/>
    </source>
</evidence>
<dbReference type="EMBL" id="QLLG01000812">
    <property type="protein sequence ID" value="RMX62065.1"/>
    <property type="molecule type" value="Genomic_DNA"/>
</dbReference>
<keyword evidence="3" id="KW-1185">Reference proteome</keyword>
<proteinExistence type="predicted"/>
<dbReference type="AlphaFoldDB" id="A0A3M6V6L6"/>
<dbReference type="Proteomes" id="UP000282087">
    <property type="component" value="Unassembled WGS sequence"/>
</dbReference>
<dbReference type="VEuPathDB" id="FungiDB:DD237_006974"/>
<evidence type="ECO:0000313" key="1">
    <source>
        <dbReference type="EMBL" id="RMX62065.1"/>
    </source>
</evidence>
<gene>
    <name evidence="2" type="ORF">DD237_006974</name>
    <name evidence="1" type="ORF">DD238_007204</name>
</gene>
<organism evidence="1 3">
    <name type="scientific">Peronospora effusa</name>
    <dbReference type="NCBI Taxonomy" id="542832"/>
    <lineage>
        <taxon>Eukaryota</taxon>
        <taxon>Sar</taxon>
        <taxon>Stramenopiles</taxon>
        <taxon>Oomycota</taxon>
        <taxon>Peronosporomycetes</taxon>
        <taxon>Peronosporales</taxon>
        <taxon>Peronosporaceae</taxon>
        <taxon>Peronospora</taxon>
    </lineage>
</organism>
<comment type="caution">
    <text evidence="1">The sequence shown here is derived from an EMBL/GenBank/DDBJ whole genome shotgun (WGS) entry which is preliminary data.</text>
</comment>
<dbReference type="EMBL" id="QKXF01000681">
    <property type="protein sequence ID" value="RQM09627.1"/>
    <property type="molecule type" value="Genomic_DNA"/>
</dbReference>
<accession>A0A3M6V6L6</accession>
<sequence>MKATNPDRPAFSVPLKADPSNSQLTKRQLQLYRTEDGFVHVLQYFNYVATLRRSWSEEQSWRKKDAQEWDSVCSWPRRRIVQLTN</sequence>
<evidence type="ECO:0000313" key="4">
    <source>
        <dbReference type="Proteomes" id="UP000286097"/>
    </source>
</evidence>
<name>A0A3M6V6L6_9STRA</name>
<evidence type="ECO:0000313" key="2">
    <source>
        <dbReference type="EMBL" id="RQM09627.1"/>
    </source>
</evidence>
<reference evidence="3 4" key="1">
    <citation type="submission" date="2018-06" db="EMBL/GenBank/DDBJ databases">
        <title>Comparative genomics of downy mildews reveals potential adaptations to biotrophy.</title>
        <authorList>
            <person name="Fletcher K."/>
            <person name="Klosterman S.J."/>
            <person name="Derevnina L."/>
            <person name="Martin F."/>
            <person name="Koike S."/>
            <person name="Reyes Chin-Wo S."/>
            <person name="Mou B."/>
            <person name="Michelmore R."/>
        </authorList>
    </citation>
    <scope>NUCLEOTIDE SEQUENCE [LARGE SCALE GENOMIC DNA]</scope>
    <source>
        <strain evidence="2 4">R13</strain>
        <strain evidence="1 3">R14</strain>
    </source>
</reference>
<protein>
    <submittedName>
        <fullName evidence="1">Uncharacterized protein</fullName>
    </submittedName>
</protein>
<dbReference type="Proteomes" id="UP000286097">
    <property type="component" value="Unassembled WGS sequence"/>
</dbReference>